<evidence type="ECO:0000313" key="4">
    <source>
        <dbReference type="Proteomes" id="UP000693738"/>
    </source>
</evidence>
<organism evidence="3 4">
    <name type="scientific">Fusarium equiseti</name>
    <name type="common">Fusarium scirpi</name>
    <dbReference type="NCBI Taxonomy" id="61235"/>
    <lineage>
        <taxon>Eukaryota</taxon>
        <taxon>Fungi</taxon>
        <taxon>Dikarya</taxon>
        <taxon>Ascomycota</taxon>
        <taxon>Pezizomycotina</taxon>
        <taxon>Sordariomycetes</taxon>
        <taxon>Hypocreomycetidae</taxon>
        <taxon>Hypocreales</taxon>
        <taxon>Nectriaceae</taxon>
        <taxon>Fusarium</taxon>
        <taxon>Fusarium incarnatum-equiseti species complex</taxon>
    </lineage>
</organism>
<evidence type="ECO:0000259" key="2">
    <source>
        <dbReference type="PROSITE" id="PS50191"/>
    </source>
</evidence>
<dbReference type="AlphaFoldDB" id="A0A8J2NHT3"/>
<feature type="compositionally biased region" description="Low complexity" evidence="1">
    <location>
        <begin position="310"/>
        <end position="337"/>
    </location>
</feature>
<evidence type="ECO:0000256" key="1">
    <source>
        <dbReference type="SAM" id="MobiDB-lite"/>
    </source>
</evidence>
<dbReference type="InterPro" id="IPR011074">
    <property type="entry name" value="CRAL/TRIO_N_dom"/>
</dbReference>
<feature type="region of interest" description="Disordered" evidence="1">
    <location>
        <begin position="299"/>
        <end position="337"/>
    </location>
</feature>
<dbReference type="Pfam" id="PF00650">
    <property type="entry name" value="CRAL_TRIO"/>
    <property type="match status" value="1"/>
</dbReference>
<sequence length="337" mass="37832">MDLNPKYDNYDFPIKGPEKQDGHAGYLTEDQIAKLHQFRMMLESEGCTERLDTLTLLRFLRARKFDVEASKAMFLDTEKWRKETKLDETVPVWDYPEKAEIGKYYTQFYHKTDKDGRPIYIETLGGIDLNAMYKITTAERMLTNLAVEYERVADPRLPACSRKAGHLLETCCTVMDLKGVSLGKVPQVYSYVKQASVISQNYYPERLGKLYMINAPWGFSTVWSAVKGWLDPVTVSKINILGSGYKSELLKQIPAENLPKDFGGECQCEGGCENSDAGPWHEPEFARPAWWEKKKDANVIENNGSEIQEPTKAPEAAPAAEGADATQTAPAPAPAAA</sequence>
<proteinExistence type="predicted"/>
<dbReference type="InterPro" id="IPR001251">
    <property type="entry name" value="CRAL-TRIO_dom"/>
</dbReference>
<dbReference type="PROSITE" id="PS50191">
    <property type="entry name" value="CRAL_TRIO"/>
    <property type="match status" value="1"/>
</dbReference>
<dbReference type="Pfam" id="PF03765">
    <property type="entry name" value="CRAL_TRIO_N"/>
    <property type="match status" value="1"/>
</dbReference>
<reference evidence="3" key="1">
    <citation type="submission" date="2021-05" db="EMBL/GenBank/DDBJ databases">
        <authorList>
            <person name="Khan N."/>
        </authorList>
    </citation>
    <scope>NUCLEOTIDE SEQUENCE</scope>
</reference>
<dbReference type="SMART" id="SM00516">
    <property type="entry name" value="SEC14"/>
    <property type="match status" value="1"/>
</dbReference>
<dbReference type="PANTHER" id="PTHR45657:SF1">
    <property type="entry name" value="CRAL-TRIO DOMAIN-CONTAINING PROTEIN YKL091C-RELATED"/>
    <property type="match status" value="1"/>
</dbReference>
<dbReference type="CDD" id="cd00170">
    <property type="entry name" value="SEC14"/>
    <property type="match status" value="1"/>
</dbReference>
<dbReference type="EMBL" id="CAJSTJ010000153">
    <property type="protein sequence ID" value="CAG7563122.1"/>
    <property type="molecule type" value="Genomic_DNA"/>
</dbReference>
<dbReference type="SMART" id="SM01100">
    <property type="entry name" value="CRAL_TRIO_N"/>
    <property type="match status" value="1"/>
</dbReference>
<dbReference type="InterPro" id="IPR051026">
    <property type="entry name" value="PI/PC_transfer"/>
</dbReference>
<gene>
    <name evidence="3" type="ORF">FEQUK3_LOCUS8825</name>
</gene>
<comment type="caution">
    <text evidence="3">The sequence shown here is derived from an EMBL/GenBank/DDBJ whole genome shotgun (WGS) entry which is preliminary data.</text>
</comment>
<dbReference type="Proteomes" id="UP000693738">
    <property type="component" value="Unassembled WGS sequence"/>
</dbReference>
<feature type="domain" description="CRAL-TRIO" evidence="2">
    <location>
        <begin position="97"/>
        <end position="270"/>
    </location>
</feature>
<name>A0A8J2NHT3_FUSEQ</name>
<evidence type="ECO:0000313" key="3">
    <source>
        <dbReference type="EMBL" id="CAG7563122.1"/>
    </source>
</evidence>
<protein>
    <recommendedName>
        <fullName evidence="2">CRAL-TRIO domain-containing protein</fullName>
    </recommendedName>
</protein>
<dbReference type="PANTHER" id="PTHR45657">
    <property type="entry name" value="CRAL-TRIO DOMAIN-CONTAINING PROTEIN YKL091C-RELATED"/>
    <property type="match status" value="1"/>
</dbReference>
<accession>A0A8J2NHT3</accession>